<dbReference type="Proteomes" id="UP000291078">
    <property type="component" value="Unassembled WGS sequence"/>
</dbReference>
<dbReference type="RefSeq" id="WP_235844773.1">
    <property type="nucleotide sequence ID" value="NZ_SGXM01000004.1"/>
</dbReference>
<evidence type="ECO:0000259" key="3">
    <source>
        <dbReference type="Pfam" id="PF00149"/>
    </source>
</evidence>
<dbReference type="PANTHER" id="PTHR34211:SF3">
    <property type="entry name" value="CALCINEURIN-LIKE METALLO-PHOSPHOESTERASE SUPERFAMILY PROTEIN"/>
    <property type="match status" value="1"/>
</dbReference>
<protein>
    <submittedName>
        <fullName evidence="4">Calcineurin-like phosphoesterase family protein</fullName>
    </submittedName>
</protein>
<feature type="transmembrane region" description="Helical" evidence="2">
    <location>
        <begin position="478"/>
        <end position="498"/>
    </location>
</feature>
<dbReference type="GO" id="GO:0016787">
    <property type="term" value="F:hydrolase activity"/>
    <property type="evidence" value="ECO:0007669"/>
    <property type="project" value="InterPro"/>
</dbReference>
<sequence length="647" mass="70496">MPAMPPQDSPPRPAPAGRVELHTHEPMVNWLSPAQLLRTALRVTVARTVGAIVDARAVQAALTPAASNPPIPVSGSGDGTVWVDYLADTGDGWHSTYSMALCASHAVTLSRDNVTLPRPDVLLLGGDQVYPTPAHGGYRTRFLDPFRAACPAPVPPDAANSEVPVPVPGAPLMVATPGNHDWYDGLRGFAQLFCSGDAVGGWRTAQRTSYYVLQLPHGWWIWGLDLQLESEMDRQQYEYFRGMQARLAPGDRVVLCTPEPSWIDEMARLARSQRRAWRADETRTPRFRSLSRIELLLGDQLAVVLAGDQHHYARYTPRAGTPGPERITCGGGGAFLHGTHQLPERPEPIAIGSTRQHYRLADSVYPDAATSRSLRDRAWQLPVRNASFCALVALLYFLLDWILHSANAAPPPLPGSGGLIGALAQYPLAVRHVPEVCCVLLRALLHSPASVLSALGVLAFFAALATRGASGIVSWDGLAGALHGLLHVALAFALLWAFSRLNVAVLGISPGDWRLVPLLLAEILVAGGVLGGLLFGIWMVLANRLWGLHREEVFSSQAIDGYKCLLRMRFDADALTIHPLKLETVCHRWSPGHGVTMLRRFGRRWRLRASPAAQGPRFVPSPGEPVPQNDLHRIEPPIVIRRDGRAP</sequence>
<evidence type="ECO:0000256" key="2">
    <source>
        <dbReference type="SAM" id="Phobius"/>
    </source>
</evidence>
<feature type="domain" description="Calcineurin-like phosphoesterase" evidence="3">
    <location>
        <begin position="116"/>
        <end position="312"/>
    </location>
</feature>
<dbReference type="InterPro" id="IPR004843">
    <property type="entry name" value="Calcineurin-like_PHP"/>
</dbReference>
<keyword evidence="5" id="KW-1185">Reference proteome</keyword>
<feature type="transmembrane region" description="Helical" evidence="2">
    <location>
        <begin position="449"/>
        <end position="466"/>
    </location>
</feature>
<dbReference type="SUPFAM" id="SSF56300">
    <property type="entry name" value="Metallo-dependent phosphatases"/>
    <property type="match status" value="1"/>
</dbReference>
<name>A0A4Q7RSD7_9BURK</name>
<reference evidence="4 5" key="1">
    <citation type="journal article" date="2015" name="Stand. Genomic Sci.">
        <title>Genomic Encyclopedia of Bacterial and Archaeal Type Strains, Phase III: the genomes of soil and plant-associated and newly described type strains.</title>
        <authorList>
            <person name="Whitman W.B."/>
            <person name="Woyke T."/>
            <person name="Klenk H.P."/>
            <person name="Zhou Y."/>
            <person name="Lilburn T.G."/>
            <person name="Beck B.J."/>
            <person name="De Vos P."/>
            <person name="Vandamme P."/>
            <person name="Eisen J.A."/>
            <person name="Garrity G."/>
            <person name="Hugenholtz P."/>
            <person name="Kyrpides N.C."/>
        </authorList>
    </citation>
    <scope>NUCLEOTIDE SEQUENCE [LARGE SCALE GENOMIC DNA]</scope>
    <source>
        <strain evidence="4 5">ASC-9842</strain>
    </source>
</reference>
<proteinExistence type="predicted"/>
<evidence type="ECO:0000313" key="5">
    <source>
        <dbReference type="Proteomes" id="UP000291078"/>
    </source>
</evidence>
<dbReference type="Pfam" id="PF00149">
    <property type="entry name" value="Metallophos"/>
    <property type="match status" value="1"/>
</dbReference>
<keyword evidence="2" id="KW-1133">Transmembrane helix</keyword>
<organism evidence="4 5">
    <name type="scientific">Cupriavidus agavae</name>
    <dbReference type="NCBI Taxonomy" id="1001822"/>
    <lineage>
        <taxon>Bacteria</taxon>
        <taxon>Pseudomonadati</taxon>
        <taxon>Pseudomonadota</taxon>
        <taxon>Betaproteobacteria</taxon>
        <taxon>Burkholderiales</taxon>
        <taxon>Burkholderiaceae</taxon>
        <taxon>Cupriavidus</taxon>
    </lineage>
</organism>
<gene>
    <name evidence="4" type="ORF">EV147_3277</name>
</gene>
<dbReference type="AlphaFoldDB" id="A0A4Q7RSD7"/>
<evidence type="ECO:0000256" key="1">
    <source>
        <dbReference type="SAM" id="MobiDB-lite"/>
    </source>
</evidence>
<dbReference type="InterPro" id="IPR029052">
    <property type="entry name" value="Metallo-depent_PP-like"/>
</dbReference>
<comment type="caution">
    <text evidence="4">The sequence shown here is derived from an EMBL/GenBank/DDBJ whole genome shotgun (WGS) entry which is preliminary data.</text>
</comment>
<keyword evidence="2" id="KW-0472">Membrane</keyword>
<keyword evidence="2" id="KW-0812">Transmembrane</keyword>
<feature type="transmembrane region" description="Helical" evidence="2">
    <location>
        <begin position="518"/>
        <end position="541"/>
    </location>
</feature>
<dbReference type="PANTHER" id="PTHR34211">
    <property type="entry name" value="CALCINEURIN-LIKE METALLO-PHOSPHOESTERASE SUPERFAMILY PROTEIN"/>
    <property type="match status" value="1"/>
</dbReference>
<dbReference type="EMBL" id="SGXM01000004">
    <property type="protein sequence ID" value="RZT36616.1"/>
    <property type="molecule type" value="Genomic_DNA"/>
</dbReference>
<feature type="region of interest" description="Disordered" evidence="1">
    <location>
        <begin position="612"/>
        <end position="632"/>
    </location>
</feature>
<evidence type="ECO:0000313" key="4">
    <source>
        <dbReference type="EMBL" id="RZT36616.1"/>
    </source>
</evidence>
<accession>A0A4Q7RSD7</accession>